<evidence type="ECO:0000259" key="3">
    <source>
        <dbReference type="Pfam" id="PF09375"/>
    </source>
</evidence>
<protein>
    <submittedName>
        <fullName evidence="4">Imelysin family protein</fullName>
    </submittedName>
</protein>
<name>A0ABU1ERF1_9FLAO</name>
<dbReference type="InterPro" id="IPR034984">
    <property type="entry name" value="Imelysin-like_IPPA"/>
</dbReference>
<evidence type="ECO:0000313" key="5">
    <source>
        <dbReference type="Proteomes" id="UP001257234"/>
    </source>
</evidence>
<proteinExistence type="predicted"/>
<dbReference type="InterPro" id="IPR038352">
    <property type="entry name" value="Imelysin_sf"/>
</dbReference>
<dbReference type="PROSITE" id="PS51257">
    <property type="entry name" value="PROKAR_LIPOPROTEIN"/>
    <property type="match status" value="1"/>
</dbReference>
<keyword evidence="5" id="KW-1185">Reference proteome</keyword>
<feature type="domain" description="Imelysin-like" evidence="3">
    <location>
        <begin position="50"/>
        <end position="334"/>
    </location>
</feature>
<keyword evidence="2" id="KW-0732">Signal</keyword>
<organism evidence="4 5">
    <name type="scientific">Christiangramia sediminicola</name>
    <dbReference type="NCBI Taxonomy" id="3073267"/>
    <lineage>
        <taxon>Bacteria</taxon>
        <taxon>Pseudomonadati</taxon>
        <taxon>Bacteroidota</taxon>
        <taxon>Flavobacteriia</taxon>
        <taxon>Flavobacteriales</taxon>
        <taxon>Flavobacteriaceae</taxon>
        <taxon>Christiangramia</taxon>
    </lineage>
</organism>
<evidence type="ECO:0000256" key="2">
    <source>
        <dbReference type="ARBA" id="ARBA00022729"/>
    </source>
</evidence>
<evidence type="ECO:0000256" key="1">
    <source>
        <dbReference type="ARBA" id="ARBA00004196"/>
    </source>
</evidence>
<comment type="caution">
    <text evidence="4">The sequence shown here is derived from an EMBL/GenBank/DDBJ whole genome shotgun (WGS) entry which is preliminary data.</text>
</comment>
<dbReference type="Proteomes" id="UP001257234">
    <property type="component" value="Unassembled WGS sequence"/>
</dbReference>
<comment type="subcellular location">
    <subcellularLocation>
        <location evidence="1">Cell envelope</location>
    </subcellularLocation>
</comment>
<dbReference type="Pfam" id="PF09375">
    <property type="entry name" value="Peptidase_M75"/>
    <property type="match status" value="1"/>
</dbReference>
<dbReference type="RefSeq" id="WP_309561823.1">
    <property type="nucleotide sequence ID" value="NZ_JAVJIU010000003.1"/>
</dbReference>
<accession>A0ABU1ERF1</accession>
<evidence type="ECO:0000313" key="4">
    <source>
        <dbReference type="EMBL" id="MDR5590956.1"/>
    </source>
</evidence>
<dbReference type="Gene3D" id="1.20.1420.20">
    <property type="entry name" value="M75 peptidase, HXXE motif"/>
    <property type="match status" value="1"/>
</dbReference>
<dbReference type="InterPro" id="IPR018976">
    <property type="entry name" value="Imelysin-like"/>
</dbReference>
<gene>
    <name evidence="4" type="ORF">RE431_09940</name>
</gene>
<dbReference type="EMBL" id="JAVJIU010000003">
    <property type="protein sequence ID" value="MDR5590956.1"/>
    <property type="molecule type" value="Genomic_DNA"/>
</dbReference>
<dbReference type="CDD" id="cd14659">
    <property type="entry name" value="Imelysin-like_IPPA"/>
    <property type="match status" value="1"/>
</dbReference>
<sequence length="371" mass="40783">MKITRILIIACLVLAACSTEEDGSGTTGGGNSEENFDRGAMLVNWADNIILPSYENFNSETQKLEELTQAFVQNPGDSEMTSLKAQFRSTYVAFQTVSMFDIGQAEQLNFRSFLNTYPLDADAVDSKIASGTYDLALPSSYDEQGFPAMDYLLYGLGSSKEENLAKYASGENAEDYKAYLLDVAERINSLTAEVTASWKGDYRNTFVENTGSSSNGSVDRLSNKYVMYFEKFLRSGKIGFPSGAITGTPSPINVEAYYAEDLSKELYLQALRSSEDFFTGAHFGNTNSGKSYKAYLEALDRGDLANDILAQFDAISSVSTNLDASLRDQVETNNTLMLEAHDELQKEVVLLKLDMLQALSISVDYVDSDGD</sequence>
<reference evidence="5" key="1">
    <citation type="submission" date="2023-07" db="EMBL/GenBank/DDBJ databases">
        <title>Christiangramia sp. SM2212., a novel bacterium of the family Flavobacteriaceae isolated from the sea sediment.</title>
        <authorList>
            <person name="Wang J."/>
            <person name="Zhang X."/>
        </authorList>
    </citation>
    <scope>NUCLEOTIDE SEQUENCE [LARGE SCALE GENOMIC DNA]</scope>
    <source>
        <strain evidence="5">SM2212</strain>
    </source>
</reference>